<sequence length="84" mass="10019">MFPKFRKDGQGRPSLTDTEAARRVKAEDRQWAKEYKTYEELKVSARRQCIEQGGNVEDAKQWMGFLQLEWGKFRYILSKHSIHK</sequence>
<proteinExistence type="predicted"/>
<protein>
    <submittedName>
        <fullName evidence="2">Uncharacterized protein</fullName>
    </submittedName>
</protein>
<reference evidence="2" key="1">
    <citation type="journal article" date="2019" name="bioRxiv">
        <title>The Genome of the Zebra Mussel, Dreissena polymorpha: A Resource for Invasive Species Research.</title>
        <authorList>
            <person name="McCartney M.A."/>
            <person name="Auch B."/>
            <person name="Kono T."/>
            <person name="Mallez S."/>
            <person name="Zhang Y."/>
            <person name="Obille A."/>
            <person name="Becker A."/>
            <person name="Abrahante J.E."/>
            <person name="Garbe J."/>
            <person name="Badalamenti J.P."/>
            <person name="Herman A."/>
            <person name="Mangelson H."/>
            <person name="Liachko I."/>
            <person name="Sullivan S."/>
            <person name="Sone E.D."/>
            <person name="Koren S."/>
            <person name="Silverstein K.A.T."/>
            <person name="Beckman K.B."/>
            <person name="Gohl D.M."/>
        </authorList>
    </citation>
    <scope>NUCLEOTIDE SEQUENCE</scope>
    <source>
        <strain evidence="2">Duluth1</strain>
        <tissue evidence="2">Whole animal</tissue>
    </source>
</reference>
<gene>
    <name evidence="2" type="ORF">DPMN_104217</name>
</gene>
<dbReference type="AlphaFoldDB" id="A0A9D4K1G3"/>
<feature type="region of interest" description="Disordered" evidence="1">
    <location>
        <begin position="1"/>
        <end position="23"/>
    </location>
</feature>
<reference evidence="2" key="2">
    <citation type="submission" date="2020-11" db="EMBL/GenBank/DDBJ databases">
        <authorList>
            <person name="McCartney M.A."/>
            <person name="Auch B."/>
            <person name="Kono T."/>
            <person name="Mallez S."/>
            <person name="Becker A."/>
            <person name="Gohl D.M."/>
            <person name="Silverstein K.A.T."/>
            <person name="Koren S."/>
            <person name="Bechman K.B."/>
            <person name="Herman A."/>
            <person name="Abrahante J.E."/>
            <person name="Garbe J."/>
        </authorList>
    </citation>
    <scope>NUCLEOTIDE SEQUENCE</scope>
    <source>
        <strain evidence="2">Duluth1</strain>
        <tissue evidence="2">Whole animal</tissue>
    </source>
</reference>
<evidence type="ECO:0000313" key="2">
    <source>
        <dbReference type="EMBL" id="KAH3830959.1"/>
    </source>
</evidence>
<feature type="compositionally biased region" description="Basic and acidic residues" evidence="1">
    <location>
        <begin position="1"/>
        <end position="10"/>
    </location>
</feature>
<dbReference type="EMBL" id="JAIWYP010000004">
    <property type="protein sequence ID" value="KAH3830959.1"/>
    <property type="molecule type" value="Genomic_DNA"/>
</dbReference>
<comment type="caution">
    <text evidence="2">The sequence shown here is derived from an EMBL/GenBank/DDBJ whole genome shotgun (WGS) entry which is preliminary data.</text>
</comment>
<name>A0A9D4K1G3_DREPO</name>
<evidence type="ECO:0000256" key="1">
    <source>
        <dbReference type="SAM" id="MobiDB-lite"/>
    </source>
</evidence>
<keyword evidence="3" id="KW-1185">Reference proteome</keyword>
<accession>A0A9D4K1G3</accession>
<dbReference type="Proteomes" id="UP000828390">
    <property type="component" value="Unassembled WGS sequence"/>
</dbReference>
<evidence type="ECO:0000313" key="3">
    <source>
        <dbReference type="Proteomes" id="UP000828390"/>
    </source>
</evidence>
<organism evidence="2 3">
    <name type="scientific">Dreissena polymorpha</name>
    <name type="common">Zebra mussel</name>
    <name type="synonym">Mytilus polymorpha</name>
    <dbReference type="NCBI Taxonomy" id="45954"/>
    <lineage>
        <taxon>Eukaryota</taxon>
        <taxon>Metazoa</taxon>
        <taxon>Spiralia</taxon>
        <taxon>Lophotrochozoa</taxon>
        <taxon>Mollusca</taxon>
        <taxon>Bivalvia</taxon>
        <taxon>Autobranchia</taxon>
        <taxon>Heteroconchia</taxon>
        <taxon>Euheterodonta</taxon>
        <taxon>Imparidentia</taxon>
        <taxon>Neoheterodontei</taxon>
        <taxon>Myida</taxon>
        <taxon>Dreissenoidea</taxon>
        <taxon>Dreissenidae</taxon>
        <taxon>Dreissena</taxon>
    </lineage>
</organism>